<name>A0ABP3C842_9MICO</name>
<dbReference type="PANTHER" id="PTHR34824:SF1">
    <property type="entry name" value="HEAT-INDUCIBLE TRANSCRIPTION REPRESSOR HRCA"/>
    <property type="match status" value="1"/>
</dbReference>
<dbReference type="InterPro" id="IPR036390">
    <property type="entry name" value="WH_DNA-bd_sf"/>
</dbReference>
<accession>A0ABP3C842</accession>
<organism evidence="8 9">
    <name type="scientific">Brevibacterium metallidurans</name>
    <dbReference type="NCBI Taxonomy" id="1482676"/>
    <lineage>
        <taxon>Bacteria</taxon>
        <taxon>Bacillati</taxon>
        <taxon>Actinomycetota</taxon>
        <taxon>Actinomycetes</taxon>
        <taxon>Micrococcales</taxon>
        <taxon>Brevibacteriaceae</taxon>
        <taxon>Brevibacterium</taxon>
    </lineage>
</organism>
<evidence type="ECO:0000256" key="6">
    <source>
        <dbReference type="SAM" id="MobiDB-lite"/>
    </source>
</evidence>
<feature type="domain" description="Heat-inducible transcription repressor HrcA C-terminal" evidence="7">
    <location>
        <begin position="104"/>
        <end position="342"/>
    </location>
</feature>
<evidence type="ECO:0000313" key="9">
    <source>
        <dbReference type="Proteomes" id="UP001498238"/>
    </source>
</evidence>
<dbReference type="Proteomes" id="UP001498238">
    <property type="component" value="Unassembled WGS sequence"/>
</dbReference>
<dbReference type="PIRSF" id="PIRSF005485">
    <property type="entry name" value="HrcA"/>
    <property type="match status" value="1"/>
</dbReference>
<protein>
    <recommendedName>
        <fullName evidence="5">Heat-inducible transcription repressor HrcA</fullName>
    </recommendedName>
</protein>
<dbReference type="NCBIfam" id="TIGR00331">
    <property type="entry name" value="hrcA"/>
    <property type="match status" value="1"/>
</dbReference>
<dbReference type="Gene3D" id="3.30.390.60">
    <property type="entry name" value="Heat-inducible transcription repressor hrca homolog, domain 3"/>
    <property type="match status" value="1"/>
</dbReference>
<dbReference type="Gene3D" id="3.30.450.40">
    <property type="match status" value="1"/>
</dbReference>
<keyword evidence="1 5" id="KW-0678">Repressor</keyword>
<evidence type="ECO:0000256" key="3">
    <source>
        <dbReference type="ARBA" id="ARBA00023016"/>
    </source>
</evidence>
<evidence type="ECO:0000256" key="5">
    <source>
        <dbReference type="HAMAP-Rule" id="MF_00081"/>
    </source>
</evidence>
<keyword evidence="9" id="KW-1185">Reference proteome</keyword>
<evidence type="ECO:0000256" key="4">
    <source>
        <dbReference type="ARBA" id="ARBA00023163"/>
    </source>
</evidence>
<evidence type="ECO:0000313" key="8">
    <source>
        <dbReference type="EMBL" id="GAA0035947.1"/>
    </source>
</evidence>
<comment type="function">
    <text evidence="5">Negative regulator of class I heat shock genes (grpE-dnaK-dnaJ and groELS operons). Prevents heat-shock induction of these operons.</text>
</comment>
<dbReference type="Gene3D" id="1.10.10.10">
    <property type="entry name" value="Winged helix-like DNA-binding domain superfamily/Winged helix DNA-binding domain"/>
    <property type="match status" value="1"/>
</dbReference>
<dbReference type="SUPFAM" id="SSF46785">
    <property type="entry name" value="Winged helix' DNA-binding domain"/>
    <property type="match status" value="1"/>
</dbReference>
<comment type="similarity">
    <text evidence="5">Belongs to the HrcA family.</text>
</comment>
<dbReference type="Pfam" id="PF01628">
    <property type="entry name" value="HrcA"/>
    <property type="match status" value="1"/>
</dbReference>
<comment type="caution">
    <text evidence="8">The sequence shown here is derived from an EMBL/GenBank/DDBJ whole genome shotgun (WGS) entry which is preliminary data.</text>
</comment>
<dbReference type="SUPFAM" id="SSF55781">
    <property type="entry name" value="GAF domain-like"/>
    <property type="match status" value="1"/>
</dbReference>
<dbReference type="InterPro" id="IPR036388">
    <property type="entry name" value="WH-like_DNA-bd_sf"/>
</dbReference>
<feature type="region of interest" description="Disordered" evidence="6">
    <location>
        <begin position="191"/>
        <end position="223"/>
    </location>
</feature>
<keyword evidence="4 5" id="KW-0804">Transcription</keyword>
<dbReference type="PANTHER" id="PTHR34824">
    <property type="entry name" value="HEAT-INDUCIBLE TRANSCRIPTION REPRESSOR HRCA"/>
    <property type="match status" value="1"/>
</dbReference>
<sequence>MNDSRRAQVLRAIVEDFVATNEPVGSKAIVQRHTLGVSPATIRNDMAQLEAEGYIAQPHTSAGRIPTDLGYRMFVDRIDEFKPLSQAERRAILQLVDGESDLDGMLDRTVRLLAGLTHQVALIQYPMVSQAKVKHIEVVGLAAGRVLVVLITDAGQVEQKIVVLAEAVDEDGLARIRERINAEYAGRRLSRIDARTSQQQTDAEAAAGTPTSTETAREDSADSVPAEATIARIRNAVIDLVAATREERIIMAGTANLARSGQEFGEQMAPILEAFEEQVVLLKLLTSMAEDHAEISVRIGRENTHESFSSTSVVAAEYGRVAGSSARLAVLGPTRMDYPTTISAVRAVAKYVSSALDRG</sequence>
<keyword evidence="2 5" id="KW-0805">Transcription regulation</keyword>
<dbReference type="InterPro" id="IPR029016">
    <property type="entry name" value="GAF-like_dom_sf"/>
</dbReference>
<keyword evidence="3 5" id="KW-0346">Stress response</keyword>
<dbReference type="EMBL" id="BAAAAF010000006">
    <property type="protein sequence ID" value="GAA0035947.1"/>
    <property type="molecule type" value="Genomic_DNA"/>
</dbReference>
<gene>
    <name evidence="5 8" type="primary">hrcA</name>
    <name evidence="8" type="ORF">NCCP602_19080</name>
</gene>
<dbReference type="InterPro" id="IPR023120">
    <property type="entry name" value="WHTH_transcript_rep_HrcA_IDD"/>
</dbReference>
<reference evidence="8 9" key="1">
    <citation type="submission" date="2024-01" db="EMBL/GenBank/DDBJ databases">
        <title>Characterization of antibiotic resistant novel bacterial strains and their environmental applications.</title>
        <authorList>
            <person name="Manzoor S."/>
            <person name="Abbas S."/>
            <person name="Arshad M."/>
            <person name="Ahmed I."/>
        </authorList>
    </citation>
    <scope>NUCLEOTIDE SEQUENCE [LARGE SCALE GENOMIC DNA]</scope>
    <source>
        <strain evidence="8 9">NCCP-602</strain>
    </source>
</reference>
<proteinExistence type="inferred from homology"/>
<dbReference type="InterPro" id="IPR002571">
    <property type="entry name" value="HrcA"/>
</dbReference>
<evidence type="ECO:0000259" key="7">
    <source>
        <dbReference type="Pfam" id="PF01628"/>
    </source>
</evidence>
<evidence type="ECO:0000256" key="2">
    <source>
        <dbReference type="ARBA" id="ARBA00023015"/>
    </source>
</evidence>
<dbReference type="InterPro" id="IPR021153">
    <property type="entry name" value="HrcA_C"/>
</dbReference>
<evidence type="ECO:0000256" key="1">
    <source>
        <dbReference type="ARBA" id="ARBA00022491"/>
    </source>
</evidence>
<dbReference type="RefSeq" id="WP_339392782.1">
    <property type="nucleotide sequence ID" value="NZ_BAAAAF010000006.1"/>
</dbReference>
<dbReference type="HAMAP" id="MF_00081">
    <property type="entry name" value="HrcA"/>
    <property type="match status" value="1"/>
</dbReference>